<evidence type="ECO:0000256" key="1">
    <source>
        <dbReference type="ARBA" id="ARBA00012513"/>
    </source>
</evidence>
<evidence type="ECO:0000256" key="7">
    <source>
        <dbReference type="PROSITE-ProRule" id="PRU10141"/>
    </source>
</evidence>
<evidence type="ECO:0000313" key="11">
    <source>
        <dbReference type="Proteomes" id="UP000322530"/>
    </source>
</evidence>
<name>A0A5A5TBB1_9CHLR</name>
<feature type="domain" description="Protein kinase" evidence="9">
    <location>
        <begin position="12"/>
        <end position="289"/>
    </location>
</feature>
<dbReference type="SUPFAM" id="SSF56112">
    <property type="entry name" value="Protein kinase-like (PK-like)"/>
    <property type="match status" value="1"/>
</dbReference>
<evidence type="ECO:0000256" key="8">
    <source>
        <dbReference type="SAM" id="MobiDB-lite"/>
    </source>
</evidence>
<dbReference type="Proteomes" id="UP000322530">
    <property type="component" value="Unassembled WGS sequence"/>
</dbReference>
<sequence length="802" mass="88323">MDREEPKQLGKYILHERLGQGGMAEVWKAFDPQLMRFVAIKILHADLRTTPDFMSRFLREGQAIASLRHSNIVQIHDIHVSTPDQEDALAYMVMDYIEGQTLADYIRQTARIGQFPSPVEIVNLLASISQAIDYAHQNGIIHRDIKPANILLDHRNTSQNPMGEPILTDFGIMKMVGAEALTTTGTSLGTPLYISPELVQGQTGSASSDIYSLGIVLYEICTGTPPFRGETYYAIMLQHVRATPPPPSLINQRMPAALDDVIKHCLAKEPGQRFTKAASLTIALAQAFQVPIPDQLRSTLLEERTLLPQPDPGPKEKPNHDVHIPPSLNEFPKQPESKTRTSVQPVEAVVAPQYNYETQPHFTPDWLPSGSAPTVVAPTQPQLNPPTTPVSSSIYTIPPIQANRHAPKHQPARRWSLLVTSAAVLLICFVLLERFSNLIPGNATPNTISSGTTVGQVSFFSTRQPDAADNLGLSDGIKVQLQNLPRPAEGNTYYAWLEDNQPEDPVILLGPLHLTGGTATVTYQDPQRSNLLATKSKILITEESINPPPSTPTPDTTYWRYSGTIPQDASKSDHKSQLDHLRHLLANEPSLNKVGLAGGIDYWFLTDIEQLQKTAVHIKDQQNNGITRQDLTNILYYLDGPCAQRENTNTRLPTMPDHPTIGSTTRVSLLDCNQSPLAEGHVTHIGNHLSGIVQAPGATATQIKQAGEIHTQLAMIHVWLKNIQQDIQQLSNLSNKKLLAAQTLRNDLVQQSTYALNGHTDPKTHVYQPGAIQLCNQIEQLASININPYTSTSTSTSTSTNH</sequence>
<dbReference type="FunFam" id="1.10.510.10:FF:000021">
    <property type="entry name" value="Serine/threonine protein kinase"/>
    <property type="match status" value="1"/>
</dbReference>
<feature type="binding site" evidence="7">
    <location>
        <position position="41"/>
    </location>
    <ligand>
        <name>ATP</name>
        <dbReference type="ChEBI" id="CHEBI:30616"/>
    </ligand>
</feature>
<dbReference type="PROSITE" id="PS50011">
    <property type="entry name" value="PROTEIN_KINASE_DOM"/>
    <property type="match status" value="1"/>
</dbReference>
<evidence type="ECO:0000313" key="10">
    <source>
        <dbReference type="EMBL" id="GCF08446.1"/>
    </source>
</evidence>
<dbReference type="Gene3D" id="1.10.510.10">
    <property type="entry name" value="Transferase(Phosphotransferase) domain 1"/>
    <property type="match status" value="1"/>
</dbReference>
<dbReference type="InterPro" id="IPR011009">
    <property type="entry name" value="Kinase-like_dom_sf"/>
</dbReference>
<feature type="compositionally biased region" description="Basic and acidic residues" evidence="8">
    <location>
        <begin position="313"/>
        <end position="323"/>
    </location>
</feature>
<dbReference type="InterPro" id="IPR017441">
    <property type="entry name" value="Protein_kinase_ATP_BS"/>
</dbReference>
<keyword evidence="4 7" id="KW-0547">Nucleotide-binding</keyword>
<evidence type="ECO:0000256" key="3">
    <source>
        <dbReference type="ARBA" id="ARBA00022679"/>
    </source>
</evidence>
<evidence type="ECO:0000256" key="5">
    <source>
        <dbReference type="ARBA" id="ARBA00022777"/>
    </source>
</evidence>
<dbReference type="PANTHER" id="PTHR43289:SF6">
    <property type="entry name" value="SERINE_THREONINE-PROTEIN KINASE NEKL-3"/>
    <property type="match status" value="1"/>
</dbReference>
<dbReference type="SMART" id="SM00220">
    <property type="entry name" value="S_TKc"/>
    <property type="match status" value="1"/>
</dbReference>
<dbReference type="InterPro" id="IPR000719">
    <property type="entry name" value="Prot_kinase_dom"/>
</dbReference>
<dbReference type="PROSITE" id="PS00108">
    <property type="entry name" value="PROTEIN_KINASE_ST"/>
    <property type="match status" value="1"/>
</dbReference>
<keyword evidence="5" id="KW-0418">Kinase</keyword>
<keyword evidence="2" id="KW-0723">Serine/threonine-protein kinase</keyword>
<organism evidence="10 11">
    <name type="scientific">Dictyobacter arantiisoli</name>
    <dbReference type="NCBI Taxonomy" id="2014874"/>
    <lineage>
        <taxon>Bacteria</taxon>
        <taxon>Bacillati</taxon>
        <taxon>Chloroflexota</taxon>
        <taxon>Ktedonobacteria</taxon>
        <taxon>Ktedonobacterales</taxon>
        <taxon>Dictyobacteraceae</taxon>
        <taxon>Dictyobacter</taxon>
    </lineage>
</organism>
<dbReference type="AlphaFoldDB" id="A0A5A5TBB1"/>
<keyword evidence="3" id="KW-0808">Transferase</keyword>
<gene>
    <name evidence="10" type="ORF">KDI_20100</name>
</gene>
<dbReference type="CDD" id="cd14014">
    <property type="entry name" value="STKc_PknB_like"/>
    <property type="match status" value="1"/>
</dbReference>
<accession>A0A5A5TBB1</accession>
<evidence type="ECO:0000256" key="2">
    <source>
        <dbReference type="ARBA" id="ARBA00022527"/>
    </source>
</evidence>
<evidence type="ECO:0000256" key="6">
    <source>
        <dbReference type="ARBA" id="ARBA00022840"/>
    </source>
</evidence>
<dbReference type="OrthoDB" id="9801841at2"/>
<dbReference type="Pfam" id="PF00069">
    <property type="entry name" value="Pkinase"/>
    <property type="match status" value="1"/>
</dbReference>
<evidence type="ECO:0000256" key="4">
    <source>
        <dbReference type="ARBA" id="ARBA00022741"/>
    </source>
</evidence>
<dbReference type="GO" id="GO:0004674">
    <property type="term" value="F:protein serine/threonine kinase activity"/>
    <property type="evidence" value="ECO:0007669"/>
    <property type="project" value="UniProtKB-KW"/>
</dbReference>
<proteinExistence type="predicted"/>
<comment type="caution">
    <text evidence="10">The sequence shown here is derived from an EMBL/GenBank/DDBJ whole genome shotgun (WGS) entry which is preliminary data.</text>
</comment>
<keyword evidence="6 7" id="KW-0067">ATP-binding</keyword>
<reference evidence="10 11" key="1">
    <citation type="submission" date="2019-01" db="EMBL/GenBank/DDBJ databases">
        <title>Draft genome sequence of Dictyobacter sp. Uno17.</title>
        <authorList>
            <person name="Wang C.M."/>
            <person name="Zheng Y."/>
            <person name="Sakai Y."/>
            <person name="Abe K."/>
            <person name="Yokota A."/>
            <person name="Yabe S."/>
        </authorList>
    </citation>
    <scope>NUCLEOTIDE SEQUENCE [LARGE SCALE GENOMIC DNA]</scope>
    <source>
        <strain evidence="10 11">Uno17</strain>
    </source>
</reference>
<dbReference type="EMBL" id="BIXY01000024">
    <property type="protein sequence ID" value="GCF08446.1"/>
    <property type="molecule type" value="Genomic_DNA"/>
</dbReference>
<dbReference type="InterPro" id="IPR008271">
    <property type="entry name" value="Ser/Thr_kinase_AS"/>
</dbReference>
<dbReference type="GO" id="GO:0005524">
    <property type="term" value="F:ATP binding"/>
    <property type="evidence" value="ECO:0007669"/>
    <property type="project" value="UniProtKB-UniRule"/>
</dbReference>
<dbReference type="Gene3D" id="3.30.200.20">
    <property type="entry name" value="Phosphorylase Kinase, domain 1"/>
    <property type="match status" value="1"/>
</dbReference>
<dbReference type="EC" id="2.7.11.1" evidence="1"/>
<feature type="region of interest" description="Disordered" evidence="8">
    <location>
        <begin position="306"/>
        <end position="343"/>
    </location>
</feature>
<keyword evidence="11" id="KW-1185">Reference proteome</keyword>
<dbReference type="PANTHER" id="PTHR43289">
    <property type="entry name" value="MITOGEN-ACTIVATED PROTEIN KINASE KINASE KINASE 20-RELATED"/>
    <property type="match status" value="1"/>
</dbReference>
<dbReference type="RefSeq" id="WP_149401434.1">
    <property type="nucleotide sequence ID" value="NZ_BIXY01000024.1"/>
</dbReference>
<dbReference type="PROSITE" id="PS00107">
    <property type="entry name" value="PROTEIN_KINASE_ATP"/>
    <property type="match status" value="1"/>
</dbReference>
<evidence type="ECO:0000259" key="9">
    <source>
        <dbReference type="PROSITE" id="PS50011"/>
    </source>
</evidence>
<protein>
    <recommendedName>
        <fullName evidence="1">non-specific serine/threonine protein kinase</fullName>
        <ecNumber evidence="1">2.7.11.1</ecNumber>
    </recommendedName>
</protein>